<evidence type="ECO:0000313" key="1">
    <source>
        <dbReference type="EMBL" id="TQD87666.1"/>
    </source>
</evidence>
<sequence>MPKQDRLTAIHKNAPLWPEQFKFKQPQLGFHNINNPCVDMYFHCAKDAMLTVEFHKTLMNHVFPSAGRTIL</sequence>
<reference evidence="1 2" key="1">
    <citation type="journal article" date="2019" name="G3 (Bethesda)">
        <title>Sequencing of a Wild Apple (Malus baccata) Genome Unravels the Differences Between Cultivated and Wild Apple Species Regarding Disease Resistance and Cold Tolerance.</title>
        <authorList>
            <person name="Chen X."/>
        </authorList>
    </citation>
    <scope>NUCLEOTIDE SEQUENCE [LARGE SCALE GENOMIC DNA]</scope>
    <source>
        <strain evidence="2">cv. Shandingzi</strain>
        <tissue evidence="1">Leaves</tissue>
    </source>
</reference>
<keyword evidence="2" id="KW-1185">Reference proteome</keyword>
<organism evidence="1 2">
    <name type="scientific">Malus baccata</name>
    <name type="common">Siberian crab apple</name>
    <name type="synonym">Pyrus baccata</name>
    <dbReference type="NCBI Taxonomy" id="106549"/>
    <lineage>
        <taxon>Eukaryota</taxon>
        <taxon>Viridiplantae</taxon>
        <taxon>Streptophyta</taxon>
        <taxon>Embryophyta</taxon>
        <taxon>Tracheophyta</taxon>
        <taxon>Spermatophyta</taxon>
        <taxon>Magnoliopsida</taxon>
        <taxon>eudicotyledons</taxon>
        <taxon>Gunneridae</taxon>
        <taxon>Pentapetalae</taxon>
        <taxon>rosids</taxon>
        <taxon>fabids</taxon>
        <taxon>Rosales</taxon>
        <taxon>Rosaceae</taxon>
        <taxon>Amygdaloideae</taxon>
        <taxon>Maleae</taxon>
        <taxon>Malus</taxon>
    </lineage>
</organism>
<dbReference type="AlphaFoldDB" id="A0A540LME9"/>
<dbReference type="EMBL" id="VIEB01000530">
    <property type="protein sequence ID" value="TQD87666.1"/>
    <property type="molecule type" value="Genomic_DNA"/>
</dbReference>
<dbReference type="Proteomes" id="UP000315295">
    <property type="component" value="Unassembled WGS sequence"/>
</dbReference>
<protein>
    <submittedName>
        <fullName evidence="1">Uncharacterized protein</fullName>
    </submittedName>
</protein>
<accession>A0A540LME9</accession>
<name>A0A540LME9_MALBA</name>
<comment type="caution">
    <text evidence="1">The sequence shown here is derived from an EMBL/GenBank/DDBJ whole genome shotgun (WGS) entry which is preliminary data.</text>
</comment>
<gene>
    <name evidence="1" type="ORF">C1H46_026784</name>
</gene>
<evidence type="ECO:0000313" key="2">
    <source>
        <dbReference type="Proteomes" id="UP000315295"/>
    </source>
</evidence>
<proteinExistence type="predicted"/>